<evidence type="ECO:0000256" key="5">
    <source>
        <dbReference type="ARBA" id="ARBA00023242"/>
    </source>
</evidence>
<evidence type="ECO:0000256" key="1">
    <source>
        <dbReference type="ARBA" id="ARBA00004123"/>
    </source>
</evidence>
<keyword evidence="5" id="KW-0539">Nucleus</keyword>
<dbReference type="InterPro" id="IPR050142">
    <property type="entry name" value="MADS-box/MEF2_TF"/>
</dbReference>
<dbReference type="Pfam" id="PF00319">
    <property type="entry name" value="SRF-TF"/>
    <property type="match status" value="1"/>
</dbReference>
<feature type="region of interest" description="Disordered" evidence="6">
    <location>
        <begin position="211"/>
        <end position="251"/>
    </location>
</feature>
<dbReference type="GO" id="GO:0005634">
    <property type="term" value="C:nucleus"/>
    <property type="evidence" value="ECO:0007669"/>
    <property type="project" value="UniProtKB-SubCell"/>
</dbReference>
<dbReference type="SMART" id="SM00432">
    <property type="entry name" value="MADS"/>
    <property type="match status" value="1"/>
</dbReference>
<organism evidence="9 10">
    <name type="scientific">Gossypium darwinii</name>
    <name type="common">Darwin's cotton</name>
    <name type="synonym">Gossypium barbadense var. darwinii</name>
    <dbReference type="NCBI Taxonomy" id="34276"/>
    <lineage>
        <taxon>Eukaryota</taxon>
        <taxon>Viridiplantae</taxon>
        <taxon>Streptophyta</taxon>
        <taxon>Embryophyta</taxon>
        <taxon>Tracheophyta</taxon>
        <taxon>Spermatophyta</taxon>
        <taxon>Magnoliopsida</taxon>
        <taxon>eudicotyledons</taxon>
        <taxon>Gunneridae</taxon>
        <taxon>Pentapetalae</taxon>
        <taxon>rosids</taxon>
        <taxon>malvids</taxon>
        <taxon>Malvales</taxon>
        <taxon>Malvaceae</taxon>
        <taxon>Malvoideae</taxon>
        <taxon>Gossypium</taxon>
    </lineage>
</organism>
<keyword evidence="10" id="KW-1185">Reference proteome</keyword>
<keyword evidence="7" id="KW-0812">Transmembrane</keyword>
<evidence type="ECO:0000256" key="4">
    <source>
        <dbReference type="ARBA" id="ARBA00023163"/>
    </source>
</evidence>
<sequence length="268" mass="31053">MSCRRTRPVMKRTEDLCFRQIAYSKCREGIFKKAVELSVFSDTYIGLLLFSPTGWLTSFANCPVMIKKRLFWPFCYPYFIKEFTNRQAEALLICFAPFLFVFLPLLIPFSPYIRPNANEEFLCQSLKHLKNDLKNEAEILDKIGRLYGLEMKPLDLSRQKYGAQDNMRSYKPDMTKILTVQEAQYHQQVLLENEASTSKLKDAEVSAVEVKDSDFTTEESVNSKRKRNKLEDDEKEEAGSSAVEVPCPTPHLNISFLKTQTNWNLQKA</sequence>
<evidence type="ECO:0000256" key="7">
    <source>
        <dbReference type="SAM" id="Phobius"/>
    </source>
</evidence>
<protein>
    <recommendedName>
        <fullName evidence="8">MADS-box domain-containing protein</fullName>
    </recommendedName>
</protein>
<dbReference type="GO" id="GO:0003677">
    <property type="term" value="F:DNA binding"/>
    <property type="evidence" value="ECO:0007669"/>
    <property type="project" value="UniProtKB-KW"/>
</dbReference>
<dbReference type="PROSITE" id="PS50066">
    <property type="entry name" value="MADS_BOX_2"/>
    <property type="match status" value="1"/>
</dbReference>
<keyword evidence="3" id="KW-0238">DNA-binding</keyword>
<dbReference type="InterPro" id="IPR002100">
    <property type="entry name" value="TF_MADSbox"/>
</dbReference>
<reference evidence="9 10" key="1">
    <citation type="submission" date="2019-06" db="EMBL/GenBank/DDBJ databases">
        <title>WGS assembly of Gossypium darwinii.</title>
        <authorList>
            <person name="Chen Z.J."/>
            <person name="Sreedasyam A."/>
            <person name="Ando A."/>
            <person name="Song Q."/>
            <person name="De L."/>
            <person name="Hulse-Kemp A."/>
            <person name="Ding M."/>
            <person name="Ye W."/>
            <person name="Kirkbride R."/>
            <person name="Jenkins J."/>
            <person name="Plott C."/>
            <person name="Lovell J."/>
            <person name="Lin Y.-M."/>
            <person name="Vaughn R."/>
            <person name="Liu B."/>
            <person name="Li W."/>
            <person name="Simpson S."/>
            <person name="Scheffler B."/>
            <person name="Saski C."/>
            <person name="Grover C."/>
            <person name="Hu G."/>
            <person name="Conover J."/>
            <person name="Carlson J."/>
            <person name="Shu S."/>
            <person name="Boston L."/>
            <person name="Williams M."/>
            <person name="Peterson D."/>
            <person name="Mcgee K."/>
            <person name="Jones D."/>
            <person name="Wendel J."/>
            <person name="Stelly D."/>
            <person name="Grimwood J."/>
            <person name="Schmutz J."/>
        </authorList>
    </citation>
    <scope>NUCLEOTIDE SEQUENCE [LARGE SCALE GENOMIC DNA]</scope>
    <source>
        <strain evidence="9">1808015.09</strain>
    </source>
</reference>
<comment type="subcellular location">
    <subcellularLocation>
        <location evidence="1">Nucleus</location>
    </subcellularLocation>
</comment>
<evidence type="ECO:0000256" key="6">
    <source>
        <dbReference type="SAM" id="MobiDB-lite"/>
    </source>
</evidence>
<keyword evidence="2" id="KW-0805">Transcription regulation</keyword>
<evidence type="ECO:0000256" key="3">
    <source>
        <dbReference type="ARBA" id="ARBA00023125"/>
    </source>
</evidence>
<keyword evidence="4" id="KW-0804">Transcription</keyword>
<dbReference type="PANTHER" id="PTHR48019">
    <property type="entry name" value="SERUM RESPONSE FACTOR HOMOLOG"/>
    <property type="match status" value="1"/>
</dbReference>
<accession>A0A5D2EA29</accession>
<dbReference type="InterPro" id="IPR036879">
    <property type="entry name" value="TF_MADSbox_sf"/>
</dbReference>
<keyword evidence="7" id="KW-1133">Transmembrane helix</keyword>
<dbReference type="AlphaFoldDB" id="A0A5D2EA29"/>
<feature type="domain" description="MADS-box" evidence="8">
    <location>
        <begin position="3"/>
        <end position="63"/>
    </location>
</feature>
<evidence type="ECO:0000313" key="10">
    <source>
        <dbReference type="Proteomes" id="UP000323506"/>
    </source>
</evidence>
<keyword evidence="7" id="KW-0472">Membrane</keyword>
<evidence type="ECO:0000256" key="2">
    <source>
        <dbReference type="ARBA" id="ARBA00023015"/>
    </source>
</evidence>
<dbReference type="EMBL" id="CM017699">
    <property type="protein sequence ID" value="TYG90109.1"/>
    <property type="molecule type" value="Genomic_DNA"/>
</dbReference>
<evidence type="ECO:0000313" key="9">
    <source>
        <dbReference type="EMBL" id="TYG90109.1"/>
    </source>
</evidence>
<dbReference type="Proteomes" id="UP000323506">
    <property type="component" value="Chromosome A12"/>
</dbReference>
<evidence type="ECO:0000259" key="8">
    <source>
        <dbReference type="PROSITE" id="PS50066"/>
    </source>
</evidence>
<dbReference type="SUPFAM" id="SSF55455">
    <property type="entry name" value="SRF-like"/>
    <property type="match status" value="1"/>
</dbReference>
<dbReference type="PRINTS" id="PR00404">
    <property type="entry name" value="MADSDOMAIN"/>
</dbReference>
<name>A0A5D2EA29_GOSDA</name>
<feature type="transmembrane region" description="Helical" evidence="7">
    <location>
        <begin position="90"/>
        <end position="113"/>
    </location>
</feature>
<dbReference type="GO" id="GO:0046983">
    <property type="term" value="F:protein dimerization activity"/>
    <property type="evidence" value="ECO:0007669"/>
    <property type="project" value="InterPro"/>
</dbReference>
<gene>
    <name evidence="9" type="ORF">ES288_A12G155900v1</name>
</gene>
<dbReference type="Gene3D" id="3.40.1810.10">
    <property type="entry name" value="Transcription factor, MADS-box"/>
    <property type="match status" value="1"/>
</dbReference>
<proteinExistence type="predicted"/>